<dbReference type="EMBL" id="GL349451">
    <property type="protein sequence ID" value="KNC48336.1"/>
    <property type="molecule type" value="Genomic_DNA"/>
</dbReference>
<comment type="cofactor">
    <cofactor evidence="8">
        <name>[4Fe-4S] cluster</name>
        <dbReference type="ChEBI" id="CHEBI:49883"/>
    </cofactor>
    <text evidence="8">Binds 1 [4Fe-4S] cluster per subunit.</text>
</comment>
<sequence>MLSFSTRAVSKALPVALARAASNAVPLSNVDGGKTLDYGALNDKLTVVRERLNRPLTQSEKLLYSHMVHPESGEIVRGKSFLDLNPDRVILQDATAQMATLQFISAGLPTVAVPTSIHCDHLIQARDGAESDLSRGMEENKEVFDFLSSAAKKFGMHFYKPGAGIIHQVALENLIIPGMLVIGTDSHTVNGGGIGSFSVGVGGADALDAMVGLPWVLKTPKVIGVHLTGELNGWSSAKDVILKVADILTVSGGTGAVVEYFGEGVNSISATGMGTITNMGAEIGATTSVFPVTDSTLRYLHATNRGSVADVVSRFNDEVGFFKADEGAPYDQVIEINLSELEPMLNGPFTPDLATPVSQIAERAEANGWPVEVSASLIGSCTNSSFEDMSRAASLAQQALDAGVKSKVPFLITPGSEQVRATIEAEGLVEIFEAAGGKVLANACGPCIGQWDRDVEGPNSIVTSYNRNFTGRNDGNPETHAFVTSPEVCVAMAFSGKFFDPINGTVDGSFKFEAPQGPELPPGGFVTGRNMYQAPAENPDDVEVIVAPDSERLQLLEPFQPWSGADFEDMPILVLAKGKVTTDHISAAGPWLRYRGHLENIANNTYIGVTNKDGKVNEATNQLTGETGAIPEVAKAYRDNGVDWIFVGGDNVGEGSSREHAALQPRFLGGKVALAKSFARIHETNLKKMGMLPLTFADAADYDKLAADDRISVVGLNALAPEDQVTIKVTRANGESFEIKADHTLNADQIEWFKAGSALNFIKKTL</sequence>
<name>A0A0L0D8D0_THETB</name>
<dbReference type="GO" id="GO:0005739">
    <property type="term" value="C:mitochondrion"/>
    <property type="evidence" value="ECO:0007669"/>
    <property type="project" value="UniProtKB-SubCell"/>
</dbReference>
<dbReference type="FunFam" id="3.30.499.10:FF:000028">
    <property type="entry name" value="Aconitate hydratase, hypothetical (Eurofung)"/>
    <property type="match status" value="1"/>
</dbReference>
<evidence type="ECO:0000256" key="7">
    <source>
        <dbReference type="ARBA" id="ARBA00023239"/>
    </source>
</evidence>
<dbReference type="eggNOG" id="KOG0453">
    <property type="taxonomic scope" value="Eukaryota"/>
</dbReference>
<feature type="domain" description="Aconitase/3-isopropylmalate dehydratase large subunit alpha/beta/alpha" evidence="9">
    <location>
        <begin position="60"/>
        <end position="496"/>
    </location>
</feature>
<dbReference type="GO" id="GO:0046872">
    <property type="term" value="F:metal ion binding"/>
    <property type="evidence" value="ECO:0007669"/>
    <property type="project" value="UniProtKB-UniRule"/>
</dbReference>
<evidence type="ECO:0000256" key="4">
    <source>
        <dbReference type="ARBA" id="ARBA00023004"/>
    </source>
</evidence>
<evidence type="ECO:0000256" key="2">
    <source>
        <dbReference type="ARBA" id="ARBA00022723"/>
    </source>
</evidence>
<keyword evidence="6 8" id="KW-0496">Mitochondrion</keyword>
<dbReference type="PANTHER" id="PTHR43160:SF2">
    <property type="entry name" value="HOMOCITRATE DEHYDRATASE, MITOCHONDRIAL"/>
    <property type="match status" value="1"/>
</dbReference>
<comment type="catalytic activity">
    <reaction evidence="8">
        <text>citrate = D-threo-isocitrate</text>
        <dbReference type="Rhea" id="RHEA:10336"/>
        <dbReference type="ChEBI" id="CHEBI:15562"/>
        <dbReference type="ChEBI" id="CHEBI:16947"/>
        <dbReference type="EC" id="4.2.1.3"/>
    </reaction>
</comment>
<dbReference type="FunFam" id="3.30.499.10:FF:000004">
    <property type="entry name" value="Aconitate hydratase, mitochondrial"/>
    <property type="match status" value="1"/>
</dbReference>
<dbReference type="PANTHER" id="PTHR43160">
    <property type="entry name" value="ACONITATE HYDRATASE B"/>
    <property type="match status" value="1"/>
</dbReference>
<keyword evidence="2 8" id="KW-0479">Metal-binding</keyword>
<evidence type="ECO:0000256" key="3">
    <source>
        <dbReference type="ARBA" id="ARBA00022946"/>
    </source>
</evidence>
<dbReference type="SUPFAM" id="SSF52016">
    <property type="entry name" value="LeuD/IlvD-like"/>
    <property type="match status" value="1"/>
</dbReference>
<dbReference type="NCBIfam" id="TIGR01340">
    <property type="entry name" value="aconitase_mito"/>
    <property type="match status" value="1"/>
</dbReference>
<dbReference type="Gene3D" id="3.40.1060.10">
    <property type="entry name" value="Aconitase, Domain 2"/>
    <property type="match status" value="1"/>
</dbReference>
<dbReference type="Pfam" id="PF00694">
    <property type="entry name" value="Aconitase_C"/>
    <property type="match status" value="1"/>
</dbReference>
<comment type="subcellular location">
    <subcellularLocation>
        <location evidence="1 8">Mitochondrion</location>
    </subcellularLocation>
</comment>
<accession>A0A0L0D8D0</accession>
<evidence type="ECO:0000256" key="5">
    <source>
        <dbReference type="ARBA" id="ARBA00023014"/>
    </source>
</evidence>
<dbReference type="Gene3D" id="3.30.499.10">
    <property type="entry name" value="Aconitase, domain 3"/>
    <property type="match status" value="2"/>
</dbReference>
<dbReference type="InterPro" id="IPR015928">
    <property type="entry name" value="Aconitase/3IPM_dehydase_swvl"/>
</dbReference>
<dbReference type="GeneID" id="25564312"/>
<feature type="domain" description="Aconitase A/isopropylmalate dehydratase small subunit swivel" evidence="10">
    <location>
        <begin position="570"/>
        <end position="698"/>
    </location>
</feature>
<gene>
    <name evidence="11" type="ORF">AMSG_04786</name>
</gene>
<dbReference type="GO" id="GO:0051539">
    <property type="term" value="F:4 iron, 4 sulfur cluster binding"/>
    <property type="evidence" value="ECO:0007669"/>
    <property type="project" value="UniProtKB-UniRule"/>
</dbReference>
<dbReference type="AlphaFoldDB" id="A0A0L0D8D0"/>
<dbReference type="Pfam" id="PF00330">
    <property type="entry name" value="Aconitase"/>
    <property type="match status" value="1"/>
</dbReference>
<evidence type="ECO:0000259" key="10">
    <source>
        <dbReference type="Pfam" id="PF00694"/>
    </source>
</evidence>
<dbReference type="InterPro" id="IPR000573">
    <property type="entry name" value="AconitaseA/IPMdHydase_ssu_swvl"/>
</dbReference>
<dbReference type="Gene3D" id="3.20.19.10">
    <property type="entry name" value="Aconitase, domain 4"/>
    <property type="match status" value="1"/>
</dbReference>
<evidence type="ECO:0000259" key="9">
    <source>
        <dbReference type="Pfam" id="PF00330"/>
    </source>
</evidence>
<evidence type="ECO:0000256" key="6">
    <source>
        <dbReference type="ARBA" id="ARBA00023128"/>
    </source>
</evidence>
<dbReference type="InterPro" id="IPR018136">
    <property type="entry name" value="Aconitase_4Fe-4S_BS"/>
</dbReference>
<dbReference type="FunFam" id="3.40.1060.10:FF:000001">
    <property type="entry name" value="Aconitate hydratase, mitochondrial"/>
    <property type="match status" value="1"/>
</dbReference>
<dbReference type="PROSITE" id="PS00450">
    <property type="entry name" value="ACONITASE_1"/>
    <property type="match status" value="1"/>
</dbReference>
<dbReference type="GO" id="GO:0005829">
    <property type="term" value="C:cytosol"/>
    <property type="evidence" value="ECO:0007669"/>
    <property type="project" value="TreeGrafter"/>
</dbReference>
<keyword evidence="5 8" id="KW-0411">Iron-sulfur</keyword>
<dbReference type="Proteomes" id="UP000054408">
    <property type="component" value="Unassembled WGS sequence"/>
</dbReference>
<dbReference type="RefSeq" id="XP_013758461.1">
    <property type="nucleotide sequence ID" value="XM_013903007.1"/>
</dbReference>
<dbReference type="InterPro" id="IPR015931">
    <property type="entry name" value="Acnase/IPM_dHydase_lsu_aba_1/3"/>
</dbReference>
<dbReference type="OMA" id="KKQGMLG"/>
<evidence type="ECO:0000256" key="1">
    <source>
        <dbReference type="ARBA" id="ARBA00004173"/>
    </source>
</evidence>
<evidence type="ECO:0000256" key="8">
    <source>
        <dbReference type="RuleBase" id="RU362107"/>
    </source>
</evidence>
<organism evidence="11 12">
    <name type="scientific">Thecamonas trahens ATCC 50062</name>
    <dbReference type="NCBI Taxonomy" id="461836"/>
    <lineage>
        <taxon>Eukaryota</taxon>
        <taxon>Apusozoa</taxon>
        <taxon>Apusomonadida</taxon>
        <taxon>Apusomonadidae</taxon>
        <taxon>Thecamonas</taxon>
    </lineage>
</organism>
<dbReference type="GO" id="GO:0003994">
    <property type="term" value="F:aconitate hydratase activity"/>
    <property type="evidence" value="ECO:0007669"/>
    <property type="project" value="UniProtKB-EC"/>
</dbReference>
<dbReference type="EC" id="4.2.1.3" evidence="8"/>
<dbReference type="InterPro" id="IPR050926">
    <property type="entry name" value="Aconitase/IPM_isomerase"/>
</dbReference>
<keyword evidence="3 8" id="KW-0809">Transit peptide</keyword>
<dbReference type="GO" id="GO:0006099">
    <property type="term" value="P:tricarboxylic acid cycle"/>
    <property type="evidence" value="ECO:0007669"/>
    <property type="project" value="InterPro"/>
</dbReference>
<dbReference type="InterPro" id="IPR001030">
    <property type="entry name" value="Acoase/IPM_deHydtase_lsu_aba"/>
</dbReference>
<proteinExistence type="inferred from homology"/>
<dbReference type="SUPFAM" id="SSF53732">
    <property type="entry name" value="Aconitase iron-sulfur domain"/>
    <property type="match status" value="1"/>
</dbReference>
<dbReference type="InterPro" id="IPR015932">
    <property type="entry name" value="Aconitase_dom2"/>
</dbReference>
<dbReference type="STRING" id="461836.A0A0L0D8D0"/>
<keyword evidence="12" id="KW-1185">Reference proteome</keyword>
<dbReference type="PRINTS" id="PR00415">
    <property type="entry name" value="ACONITASE"/>
</dbReference>
<dbReference type="FunFam" id="3.20.19.10:FF:000002">
    <property type="entry name" value="Aconitate hydratase, mitochondrial"/>
    <property type="match status" value="1"/>
</dbReference>
<dbReference type="OrthoDB" id="2224430at2759"/>
<keyword evidence="7 8" id="KW-0456">Lyase</keyword>
<evidence type="ECO:0000313" key="12">
    <source>
        <dbReference type="Proteomes" id="UP000054408"/>
    </source>
</evidence>
<dbReference type="NCBIfam" id="NF005558">
    <property type="entry name" value="PRK07229.1"/>
    <property type="match status" value="1"/>
</dbReference>
<evidence type="ECO:0000313" key="11">
    <source>
        <dbReference type="EMBL" id="KNC48336.1"/>
    </source>
</evidence>
<reference evidence="11 12" key="1">
    <citation type="submission" date="2010-05" db="EMBL/GenBank/DDBJ databases">
        <title>The Genome Sequence of Thecamonas trahens ATCC 50062.</title>
        <authorList>
            <consortium name="The Broad Institute Genome Sequencing Platform"/>
            <person name="Russ C."/>
            <person name="Cuomo C."/>
            <person name="Shea T."/>
            <person name="Young S.K."/>
            <person name="Zeng Q."/>
            <person name="Koehrsen M."/>
            <person name="Haas B."/>
            <person name="Borodovsky M."/>
            <person name="Guigo R."/>
            <person name="Alvarado L."/>
            <person name="Berlin A."/>
            <person name="Bochicchio J."/>
            <person name="Borenstein D."/>
            <person name="Chapman S."/>
            <person name="Chen Z."/>
            <person name="Freedman E."/>
            <person name="Gellesch M."/>
            <person name="Goldberg J."/>
            <person name="Griggs A."/>
            <person name="Gujja S."/>
            <person name="Heilman E."/>
            <person name="Heiman D."/>
            <person name="Hepburn T."/>
            <person name="Howarth C."/>
            <person name="Jen D."/>
            <person name="Larson L."/>
            <person name="Mehta T."/>
            <person name="Park D."/>
            <person name="Pearson M."/>
            <person name="Roberts A."/>
            <person name="Saif S."/>
            <person name="Shenoy N."/>
            <person name="Sisk P."/>
            <person name="Stolte C."/>
            <person name="Sykes S."/>
            <person name="Thomson T."/>
            <person name="Walk T."/>
            <person name="White J."/>
            <person name="Yandava C."/>
            <person name="Burger G."/>
            <person name="Gray M.W."/>
            <person name="Holland P.W.H."/>
            <person name="King N."/>
            <person name="Lang F.B.F."/>
            <person name="Roger A.J."/>
            <person name="Ruiz-Trillo I."/>
            <person name="Lander E."/>
            <person name="Nusbaum C."/>
        </authorList>
    </citation>
    <scope>NUCLEOTIDE SEQUENCE [LARGE SCALE GENOMIC DNA]</scope>
    <source>
        <strain evidence="11 12">ATCC 50062</strain>
    </source>
</reference>
<comment type="similarity">
    <text evidence="8">Belongs to the aconitase/IPM isomerase family.</text>
</comment>
<protein>
    <recommendedName>
        <fullName evidence="8">Aconitate hydratase, mitochondrial</fullName>
        <shortName evidence="8">Aconitase</shortName>
        <ecNumber evidence="8">4.2.1.3</ecNumber>
    </recommendedName>
</protein>
<dbReference type="InterPro" id="IPR036008">
    <property type="entry name" value="Aconitase_4Fe-4S_dom"/>
</dbReference>
<dbReference type="PROSITE" id="PS01244">
    <property type="entry name" value="ACONITASE_2"/>
    <property type="match status" value="1"/>
</dbReference>
<dbReference type="InterPro" id="IPR006248">
    <property type="entry name" value="Aconitase_mito-like"/>
</dbReference>
<keyword evidence="4 8" id="KW-0408">Iron</keyword>